<dbReference type="AlphaFoldDB" id="A0A1F6TMF8"/>
<dbReference type="Gene3D" id="1.10.287.610">
    <property type="entry name" value="Helix hairpin bin"/>
    <property type="match status" value="1"/>
</dbReference>
<feature type="active site" description="N6-AMP-lysine intermediate" evidence="13">
    <location>
        <position position="124"/>
    </location>
</feature>
<dbReference type="NCBIfam" id="TIGR00575">
    <property type="entry name" value="dnlj"/>
    <property type="match status" value="1"/>
</dbReference>
<dbReference type="Pfam" id="PF01653">
    <property type="entry name" value="DNA_ligase_aden"/>
    <property type="match status" value="1"/>
</dbReference>
<feature type="binding site" evidence="13">
    <location>
        <position position="457"/>
    </location>
    <ligand>
        <name>Zn(2+)</name>
        <dbReference type="ChEBI" id="CHEBI:29105"/>
    </ligand>
</feature>
<dbReference type="SUPFAM" id="SSF50249">
    <property type="entry name" value="Nucleic acid-binding proteins"/>
    <property type="match status" value="1"/>
</dbReference>
<evidence type="ECO:0000256" key="12">
    <source>
        <dbReference type="ARBA" id="ARBA00060881"/>
    </source>
</evidence>
<dbReference type="FunFam" id="2.40.50.140:FF:000012">
    <property type="entry name" value="DNA ligase"/>
    <property type="match status" value="1"/>
</dbReference>
<comment type="caution">
    <text evidence="13">Lacks conserved residue(s) required for the propagation of feature annotation.</text>
</comment>
<dbReference type="CDD" id="cd17748">
    <property type="entry name" value="BRCT_DNA_ligase_like"/>
    <property type="match status" value="1"/>
</dbReference>
<dbReference type="Pfam" id="PF03120">
    <property type="entry name" value="OB_DNA_ligase"/>
    <property type="match status" value="1"/>
</dbReference>
<dbReference type="InterPro" id="IPR013839">
    <property type="entry name" value="DNAligase_adenylation"/>
</dbReference>
<evidence type="ECO:0000256" key="5">
    <source>
        <dbReference type="ARBA" id="ARBA00022723"/>
    </source>
</evidence>
<dbReference type="GO" id="GO:0046872">
    <property type="term" value="F:metal ion binding"/>
    <property type="evidence" value="ECO:0007669"/>
    <property type="project" value="UniProtKB-KW"/>
</dbReference>
<dbReference type="Gene3D" id="3.40.50.10190">
    <property type="entry name" value="BRCT domain"/>
    <property type="match status" value="1"/>
</dbReference>
<keyword evidence="5 13" id="KW-0479">Metal-binding</keyword>
<feature type="domain" description="BRCT" evidence="15">
    <location>
        <begin position="625"/>
        <end position="702"/>
    </location>
</feature>
<dbReference type="PROSITE" id="PS50172">
    <property type="entry name" value="BRCT"/>
    <property type="match status" value="1"/>
</dbReference>
<dbReference type="InterPro" id="IPR010994">
    <property type="entry name" value="RuvA_2-like"/>
</dbReference>
<organism evidence="16 17">
    <name type="scientific">Candidatus Nomurabacteria bacterium GWB1_40_6</name>
    <dbReference type="NCBI Taxonomy" id="1801727"/>
    <lineage>
        <taxon>Bacteria</taxon>
        <taxon>Candidatus Nomuraibacteriota</taxon>
    </lineage>
</organism>
<feature type="binding site" evidence="13">
    <location>
        <position position="145"/>
    </location>
    <ligand>
        <name>NAD(+)</name>
        <dbReference type="ChEBI" id="CHEBI:57540"/>
    </ligand>
</feature>
<dbReference type="Gene3D" id="1.10.150.20">
    <property type="entry name" value="5' to 3' exonuclease, C-terminal subdomain"/>
    <property type="match status" value="2"/>
</dbReference>
<comment type="function">
    <text evidence="13">DNA ligase that catalyzes the formation of phosphodiester linkages between 5'-phosphoryl and 3'-hydroxyl groups in double-stranded DNA using NAD as a coenzyme and as the energy source for the reaction. It is essential for DNA replication and repair of damaged DNA.</text>
</comment>
<keyword evidence="3 13" id="KW-0436">Ligase</keyword>
<evidence type="ECO:0000256" key="6">
    <source>
        <dbReference type="ARBA" id="ARBA00022763"/>
    </source>
</evidence>
<proteinExistence type="inferred from homology"/>
<dbReference type="InterPro" id="IPR013840">
    <property type="entry name" value="DNAligase_N"/>
</dbReference>
<dbReference type="GO" id="GO:0005829">
    <property type="term" value="C:cytosol"/>
    <property type="evidence" value="ECO:0007669"/>
    <property type="project" value="TreeGrafter"/>
</dbReference>
<evidence type="ECO:0000259" key="15">
    <source>
        <dbReference type="PROSITE" id="PS50172"/>
    </source>
</evidence>
<dbReference type="Gene3D" id="2.40.50.140">
    <property type="entry name" value="Nucleic acid-binding proteins"/>
    <property type="match status" value="1"/>
</dbReference>
<evidence type="ECO:0000256" key="7">
    <source>
        <dbReference type="ARBA" id="ARBA00022833"/>
    </source>
</evidence>
<evidence type="ECO:0000256" key="4">
    <source>
        <dbReference type="ARBA" id="ARBA00022705"/>
    </source>
</evidence>
<reference evidence="16 17" key="1">
    <citation type="journal article" date="2016" name="Nat. Commun.">
        <title>Thousands of microbial genomes shed light on interconnected biogeochemical processes in an aquifer system.</title>
        <authorList>
            <person name="Anantharaman K."/>
            <person name="Brown C.T."/>
            <person name="Hug L.A."/>
            <person name="Sharon I."/>
            <person name="Castelle C.J."/>
            <person name="Probst A.J."/>
            <person name="Thomas B.C."/>
            <person name="Singh A."/>
            <person name="Wilkins M.J."/>
            <person name="Karaoz U."/>
            <person name="Brodie E.L."/>
            <person name="Williams K.H."/>
            <person name="Hubbard S.S."/>
            <person name="Banfield J.F."/>
        </authorList>
    </citation>
    <scope>NUCLEOTIDE SEQUENCE [LARGE SCALE GENOMIC DNA]</scope>
</reference>
<feature type="binding site" evidence="13">
    <location>
        <position position="203"/>
    </location>
    <ligand>
        <name>NAD(+)</name>
        <dbReference type="ChEBI" id="CHEBI:57540"/>
    </ligand>
</feature>
<evidence type="ECO:0000313" key="16">
    <source>
        <dbReference type="EMBL" id="OGI46324.1"/>
    </source>
</evidence>
<dbReference type="Pfam" id="PF00533">
    <property type="entry name" value="BRCT"/>
    <property type="match status" value="1"/>
</dbReference>
<dbReference type="SUPFAM" id="SSF47781">
    <property type="entry name" value="RuvA domain 2-like"/>
    <property type="match status" value="1"/>
</dbReference>
<keyword evidence="9 13" id="KW-0520">NAD</keyword>
<dbReference type="SUPFAM" id="SSF56091">
    <property type="entry name" value="DNA ligase/mRNA capping enzyme, catalytic domain"/>
    <property type="match status" value="1"/>
</dbReference>
<dbReference type="GO" id="GO:0006260">
    <property type="term" value="P:DNA replication"/>
    <property type="evidence" value="ECO:0007669"/>
    <property type="project" value="UniProtKB-KW"/>
</dbReference>
<keyword evidence="7 13" id="KW-0862">Zinc</keyword>
<dbReference type="PANTHER" id="PTHR23389:SF9">
    <property type="entry name" value="DNA LIGASE"/>
    <property type="match status" value="1"/>
</dbReference>
<protein>
    <recommendedName>
        <fullName evidence="2 13">DNA ligase</fullName>
        <ecNumber evidence="1 13">6.5.1.2</ecNumber>
    </recommendedName>
    <alternativeName>
        <fullName evidence="13">Polydeoxyribonucleotide synthase [NAD(+)]</fullName>
    </alternativeName>
</protein>
<dbReference type="PIRSF" id="PIRSF001604">
    <property type="entry name" value="LigA"/>
    <property type="match status" value="1"/>
</dbReference>
<gene>
    <name evidence="13" type="primary">ligA</name>
    <name evidence="16" type="ORF">A2121_01630</name>
</gene>
<comment type="cofactor">
    <cofactor evidence="13">
        <name>Mg(2+)</name>
        <dbReference type="ChEBI" id="CHEBI:18420"/>
    </cofactor>
    <cofactor evidence="13">
        <name>Mn(2+)</name>
        <dbReference type="ChEBI" id="CHEBI:29035"/>
    </cofactor>
</comment>
<evidence type="ECO:0000256" key="3">
    <source>
        <dbReference type="ARBA" id="ARBA00022598"/>
    </source>
</evidence>
<dbReference type="SMART" id="SM00292">
    <property type="entry name" value="BRCT"/>
    <property type="match status" value="1"/>
</dbReference>
<dbReference type="GO" id="GO:0003911">
    <property type="term" value="F:DNA ligase (NAD+) activity"/>
    <property type="evidence" value="ECO:0007669"/>
    <property type="project" value="UniProtKB-UniRule"/>
</dbReference>
<dbReference type="InterPro" id="IPR018239">
    <property type="entry name" value="DNA_ligase_AS"/>
</dbReference>
<dbReference type="EMBL" id="MFTD01000024">
    <property type="protein sequence ID" value="OGI46324.1"/>
    <property type="molecule type" value="Genomic_DNA"/>
</dbReference>
<dbReference type="PROSITE" id="PS01055">
    <property type="entry name" value="DNA_LIGASE_N1"/>
    <property type="match status" value="1"/>
</dbReference>
<feature type="binding site" evidence="13">
    <location>
        <position position="341"/>
    </location>
    <ligand>
        <name>NAD(+)</name>
        <dbReference type="ChEBI" id="CHEBI:57540"/>
    </ligand>
</feature>
<keyword evidence="13" id="KW-0464">Manganese</keyword>
<comment type="caution">
    <text evidence="16">The sequence shown here is derived from an EMBL/GenBank/DDBJ whole genome shotgun (WGS) entry which is preliminary data.</text>
</comment>
<evidence type="ECO:0000256" key="8">
    <source>
        <dbReference type="ARBA" id="ARBA00022842"/>
    </source>
</evidence>
<keyword evidence="8 13" id="KW-0460">Magnesium</keyword>
<comment type="catalytic activity">
    <reaction evidence="11 13 14">
        <text>NAD(+) + (deoxyribonucleotide)n-3'-hydroxyl + 5'-phospho-(deoxyribonucleotide)m = (deoxyribonucleotide)n+m + AMP + beta-nicotinamide D-nucleotide.</text>
        <dbReference type="EC" id="6.5.1.2"/>
    </reaction>
</comment>
<dbReference type="PROSITE" id="PS01056">
    <property type="entry name" value="DNA_LIGASE_N2"/>
    <property type="match status" value="1"/>
</dbReference>
<dbReference type="Proteomes" id="UP000176484">
    <property type="component" value="Unassembled WGS sequence"/>
</dbReference>
<dbReference type="HAMAP" id="MF_01588">
    <property type="entry name" value="DNA_ligase_A"/>
    <property type="match status" value="1"/>
</dbReference>
<dbReference type="EC" id="6.5.1.2" evidence="1 13"/>
<dbReference type="NCBIfam" id="NF005932">
    <property type="entry name" value="PRK07956.1"/>
    <property type="match status" value="1"/>
</dbReference>
<feature type="binding site" evidence="13">
    <location>
        <begin position="88"/>
        <end position="89"/>
    </location>
    <ligand>
        <name>NAD(+)</name>
        <dbReference type="ChEBI" id="CHEBI:57540"/>
    </ligand>
</feature>
<dbReference type="InterPro" id="IPR004150">
    <property type="entry name" value="NAD_DNA_ligase_OB"/>
</dbReference>
<accession>A0A1F6TMF8</accession>
<evidence type="ECO:0000256" key="2">
    <source>
        <dbReference type="ARBA" id="ARBA00013308"/>
    </source>
</evidence>
<dbReference type="InterPro" id="IPR001679">
    <property type="entry name" value="DNA_ligase"/>
</dbReference>
<dbReference type="CDD" id="cd00114">
    <property type="entry name" value="LIGANc"/>
    <property type="match status" value="1"/>
</dbReference>
<dbReference type="PANTHER" id="PTHR23389">
    <property type="entry name" value="CHROMOSOME TRANSMISSION FIDELITY FACTOR 18"/>
    <property type="match status" value="1"/>
</dbReference>
<dbReference type="GO" id="GO:0006281">
    <property type="term" value="P:DNA repair"/>
    <property type="evidence" value="ECO:0007669"/>
    <property type="project" value="UniProtKB-KW"/>
</dbReference>
<comment type="similarity">
    <text evidence="12 13">Belongs to the NAD-dependent DNA ligase family. LigA subfamily.</text>
</comment>
<evidence type="ECO:0000256" key="1">
    <source>
        <dbReference type="ARBA" id="ARBA00012722"/>
    </source>
</evidence>
<keyword evidence="4 13" id="KW-0235">DNA replication</keyword>
<evidence type="ECO:0000256" key="11">
    <source>
        <dbReference type="ARBA" id="ARBA00034005"/>
    </source>
</evidence>
<evidence type="ECO:0000256" key="13">
    <source>
        <dbReference type="HAMAP-Rule" id="MF_01588"/>
    </source>
</evidence>
<dbReference type="InterPro" id="IPR001357">
    <property type="entry name" value="BRCT_dom"/>
</dbReference>
<dbReference type="InterPro" id="IPR041663">
    <property type="entry name" value="DisA/LigA_HHH"/>
</dbReference>
<keyword evidence="6 13" id="KW-0227">DNA damage</keyword>
<dbReference type="InterPro" id="IPR036420">
    <property type="entry name" value="BRCT_dom_sf"/>
</dbReference>
<feature type="binding site" evidence="13">
    <location>
        <position position="436"/>
    </location>
    <ligand>
        <name>Zn(2+)</name>
        <dbReference type="ChEBI" id="CHEBI:29105"/>
    </ligand>
</feature>
<keyword evidence="10 13" id="KW-0234">DNA repair</keyword>
<dbReference type="InterPro" id="IPR012340">
    <property type="entry name" value="NA-bd_OB-fold"/>
</dbReference>
<feature type="binding site" evidence="13">
    <location>
        <position position="122"/>
    </location>
    <ligand>
        <name>NAD(+)</name>
        <dbReference type="ChEBI" id="CHEBI:57540"/>
    </ligand>
</feature>
<dbReference type="SUPFAM" id="SSF52113">
    <property type="entry name" value="BRCT domain"/>
    <property type="match status" value="1"/>
</dbReference>
<dbReference type="InterPro" id="IPR033136">
    <property type="entry name" value="DNA_ligase_CS"/>
</dbReference>
<dbReference type="SMART" id="SM00532">
    <property type="entry name" value="LIGANc"/>
    <property type="match status" value="1"/>
</dbReference>
<evidence type="ECO:0000313" key="17">
    <source>
        <dbReference type="Proteomes" id="UP000176484"/>
    </source>
</evidence>
<evidence type="ECO:0000256" key="9">
    <source>
        <dbReference type="ARBA" id="ARBA00023027"/>
    </source>
</evidence>
<evidence type="ECO:0000256" key="10">
    <source>
        <dbReference type="ARBA" id="ARBA00023204"/>
    </source>
</evidence>
<dbReference type="Pfam" id="PF12826">
    <property type="entry name" value="HHH_2"/>
    <property type="match status" value="1"/>
</dbReference>
<sequence>MTKNNLTKTEAKERIEKLKTAINRYRYSRLVLNKELISPEAEDTLKKELFELETRFPTLITPDSPTQRVGGRALKKFPKVRHSTRMLSFNDAFSEEDMENWLARNQKLLSPEQSRRIDFYTELKIDGLAVSMIYENGFLKSGATRGDGAVGEDVTANLKTVEAIPLKLFDKEEILKNLEKQKLHHIISQLKKSWPKVIEARGEVFLNRKEFEALNREQKKKGLPLYANPRNVAAGSVRQLDPKITASRHLDSFVYSLKTDLGQRTHEEEHLILHAFGFRTNPNNKYAKNLEEVFKFRDYWEKNRGKLLFEIDGVVAIINSEEYFRRLGIVGKTPRGAIAYKFSPKESETIVENIIVQIGRTGVLTPVAILKPVQIGGTTVSRATLHNEDEIKRLGLKIGDTVIVGRAGDVIPDVRKVLKEMRTGKEKEFHFPKEFCGQKVVRVPGEAAHKILHPQKCELVNRRRLYYFASKAAFNMEGVGPKIIDAMLDNNLISDATDLFDLEAGDLVPLERFAEKSAKNVINSIKKSKNIDLYKFIYALSIQHVGEETAIDIGKKILEHKSAARPQDIIDVAEKIKLEDWQKIPNIGPAIGASIYGYFENKSNLAFLKKLDNAGVKIISPKITKAAQKLAGKTFVLTGGLQTLTRDEAKDRIRSLGGDISSSVSKAVDYVVAGSEPGEKYEKAKKLGVKIITEKEFLNLIK</sequence>
<name>A0A1F6TMF8_9BACT</name>
<evidence type="ECO:0000256" key="14">
    <source>
        <dbReference type="RuleBase" id="RU000618"/>
    </source>
</evidence>
<dbReference type="Gene3D" id="3.30.470.30">
    <property type="entry name" value="DNA ligase/mRNA capping enzyme"/>
    <property type="match status" value="1"/>
</dbReference>